<comment type="caution">
    <text evidence="1">The sequence shown here is derived from an EMBL/GenBank/DDBJ whole genome shotgun (WGS) entry which is preliminary data.</text>
</comment>
<sequence>MSLLPMKSLSVSLPVLFIEARVQGPPDIVFSQMGISFDADKCNVALLNQY</sequence>
<organism evidence="1 2">
    <name type="scientific">Wuchereria bancrofti</name>
    <dbReference type="NCBI Taxonomy" id="6293"/>
    <lineage>
        <taxon>Eukaryota</taxon>
        <taxon>Metazoa</taxon>
        <taxon>Ecdysozoa</taxon>
        <taxon>Nematoda</taxon>
        <taxon>Chromadorea</taxon>
        <taxon>Rhabditida</taxon>
        <taxon>Spirurina</taxon>
        <taxon>Spiruromorpha</taxon>
        <taxon>Filarioidea</taxon>
        <taxon>Onchocercidae</taxon>
        <taxon>Wuchereria</taxon>
    </lineage>
</organism>
<protein>
    <submittedName>
        <fullName evidence="1">Uncharacterized protein</fullName>
    </submittedName>
</protein>
<evidence type="ECO:0000313" key="1">
    <source>
        <dbReference type="EMBL" id="EJW81148.1"/>
    </source>
</evidence>
<accession>J9EG79</accession>
<gene>
    <name evidence="1" type="ORF">WUBG_07944</name>
</gene>
<dbReference type="EMBL" id="ADBV01003882">
    <property type="protein sequence ID" value="EJW81148.1"/>
    <property type="molecule type" value="Genomic_DNA"/>
</dbReference>
<proteinExistence type="predicted"/>
<name>J9EG79_WUCBA</name>
<evidence type="ECO:0000313" key="2">
    <source>
        <dbReference type="Proteomes" id="UP000004810"/>
    </source>
</evidence>
<reference evidence="2" key="1">
    <citation type="submission" date="2012-08" db="EMBL/GenBank/DDBJ databases">
        <title>The Genome Sequence of Wuchereria bancrofti.</title>
        <authorList>
            <person name="Nutman T.B."/>
            <person name="Fink D.L."/>
            <person name="Russ C."/>
            <person name="Young S."/>
            <person name="Zeng Q."/>
            <person name="Koehrsen M."/>
            <person name="Alvarado L."/>
            <person name="Berlin A."/>
            <person name="Chapman S.B."/>
            <person name="Chen Z."/>
            <person name="Freedman E."/>
            <person name="Gellesch M."/>
            <person name="Goldberg J."/>
            <person name="Griggs A."/>
            <person name="Gujja S."/>
            <person name="Heilman E.R."/>
            <person name="Heiman D."/>
            <person name="Hepburn T."/>
            <person name="Howarth C."/>
            <person name="Jen D."/>
            <person name="Larson L."/>
            <person name="Lewis B."/>
            <person name="Mehta T."/>
            <person name="Park D."/>
            <person name="Pearson M."/>
            <person name="Roberts A."/>
            <person name="Saif S."/>
            <person name="Shea T."/>
            <person name="Shenoy N."/>
            <person name="Sisk P."/>
            <person name="Stolte C."/>
            <person name="Sykes S."/>
            <person name="Walk T."/>
            <person name="White J."/>
            <person name="Yandava C."/>
            <person name="Haas B."/>
            <person name="Henn M.R."/>
            <person name="Nusbaum C."/>
            <person name="Birren B."/>
        </authorList>
    </citation>
    <scope>NUCLEOTIDE SEQUENCE [LARGE SCALE GENOMIC DNA]</scope>
    <source>
        <strain evidence="2">NA</strain>
    </source>
</reference>
<dbReference type="Proteomes" id="UP000004810">
    <property type="component" value="Unassembled WGS sequence"/>
</dbReference>
<dbReference type="AlphaFoldDB" id="J9EG79"/>